<evidence type="ECO:0000313" key="2">
    <source>
        <dbReference type="EMBL" id="CDJ30199.1"/>
    </source>
</evidence>
<gene>
    <name evidence="2" type="ORF">EMH_0026690</name>
</gene>
<dbReference type="AlphaFoldDB" id="U6JXP8"/>
<proteinExistence type="predicted"/>
<accession>U6JXP8</accession>
<reference evidence="2" key="1">
    <citation type="submission" date="2013-10" db="EMBL/GenBank/DDBJ databases">
        <title>Genomic analysis of the causative agents of coccidiosis in chickens.</title>
        <authorList>
            <person name="Reid A.J."/>
            <person name="Blake D."/>
            <person name="Billington K."/>
            <person name="Browne H."/>
            <person name="Dunn M."/>
            <person name="Hung S."/>
            <person name="Kawahara F."/>
            <person name="Miranda-Saavedra D."/>
            <person name="Mourier T."/>
            <person name="Nagra H."/>
            <person name="Otto T.D."/>
            <person name="Rawlings N."/>
            <person name="Sanchez A."/>
            <person name="Sanders M."/>
            <person name="Subramaniam C."/>
            <person name="Tay Y."/>
            <person name="Dear P."/>
            <person name="Doerig C."/>
            <person name="Gruber A."/>
            <person name="Parkinson J."/>
            <person name="Shirley M."/>
            <person name="Wan K.L."/>
            <person name="Berriman M."/>
            <person name="Tomley F."/>
            <person name="Pain A."/>
        </authorList>
    </citation>
    <scope>NUCLEOTIDE SEQUENCE [LARGE SCALE GENOMIC DNA]</scope>
    <source>
        <strain evidence="2">Houghton</strain>
    </source>
</reference>
<evidence type="ECO:0000256" key="1">
    <source>
        <dbReference type="SAM" id="MobiDB-lite"/>
    </source>
</evidence>
<dbReference type="VEuPathDB" id="ToxoDB:EMH_0026690"/>
<reference evidence="2" key="2">
    <citation type="submission" date="2013-10" db="EMBL/GenBank/DDBJ databases">
        <authorList>
            <person name="Aslett M."/>
        </authorList>
    </citation>
    <scope>NUCLEOTIDE SEQUENCE [LARGE SCALE GENOMIC DNA]</scope>
    <source>
        <strain evidence="2">Houghton</strain>
    </source>
</reference>
<name>U6JXP8_9EIME</name>
<keyword evidence="3" id="KW-1185">Reference proteome</keyword>
<protein>
    <submittedName>
        <fullName evidence="2">Uncharacterized protein</fullName>
    </submittedName>
</protein>
<dbReference type="GeneID" id="25377535"/>
<dbReference type="RefSeq" id="XP_013352766.1">
    <property type="nucleotide sequence ID" value="XM_013497312.1"/>
</dbReference>
<feature type="region of interest" description="Disordered" evidence="1">
    <location>
        <begin position="1"/>
        <end position="22"/>
    </location>
</feature>
<organism evidence="2 3">
    <name type="scientific">Eimeria mitis</name>
    <dbReference type="NCBI Taxonomy" id="44415"/>
    <lineage>
        <taxon>Eukaryota</taxon>
        <taxon>Sar</taxon>
        <taxon>Alveolata</taxon>
        <taxon>Apicomplexa</taxon>
        <taxon>Conoidasida</taxon>
        <taxon>Coccidia</taxon>
        <taxon>Eucoccidiorida</taxon>
        <taxon>Eimeriorina</taxon>
        <taxon>Eimeriidae</taxon>
        <taxon>Eimeria</taxon>
    </lineage>
</organism>
<sequence length="99" mass="11641">MQEELLINKSVDSSGLEEKPPGASKMAKVYQVIDVKKYRHESDRDLWYVLFEHERERGYTWQPTSVLGVIPNELRHKMLIMRRRLKVAARVSNAMRLVS</sequence>
<dbReference type="Proteomes" id="UP000030744">
    <property type="component" value="Unassembled WGS sequence"/>
</dbReference>
<evidence type="ECO:0000313" key="3">
    <source>
        <dbReference type="Proteomes" id="UP000030744"/>
    </source>
</evidence>
<dbReference type="EMBL" id="HG682364">
    <property type="protein sequence ID" value="CDJ30199.1"/>
    <property type="molecule type" value="Genomic_DNA"/>
</dbReference>